<dbReference type="SUPFAM" id="SSF160419">
    <property type="entry name" value="YdfO-like"/>
    <property type="match status" value="1"/>
</dbReference>
<organism evidence="1 2">
    <name type="scientific">Polymorphospora lycopeni</name>
    <dbReference type="NCBI Taxonomy" id="3140240"/>
    <lineage>
        <taxon>Bacteria</taxon>
        <taxon>Bacillati</taxon>
        <taxon>Actinomycetota</taxon>
        <taxon>Actinomycetes</taxon>
        <taxon>Micromonosporales</taxon>
        <taxon>Micromonosporaceae</taxon>
        <taxon>Polymorphospora</taxon>
    </lineage>
</organism>
<name>A0ABV5CW85_9ACTN</name>
<dbReference type="Proteomes" id="UP001582793">
    <property type="component" value="Unassembled WGS sequence"/>
</dbReference>
<reference evidence="1 2" key="1">
    <citation type="submission" date="2024-04" db="EMBL/GenBank/DDBJ databases">
        <title>Polymorphospora sp. isolated from Baiyangdian Lake in Xiong'an New Area.</title>
        <authorList>
            <person name="Zhang X."/>
            <person name="Liu J."/>
        </authorList>
    </citation>
    <scope>NUCLEOTIDE SEQUENCE [LARGE SCALE GENOMIC DNA]</scope>
    <source>
        <strain evidence="1 2">2-325</strain>
    </source>
</reference>
<gene>
    <name evidence="1" type="ORF">AAFH96_24605</name>
</gene>
<keyword evidence="2" id="KW-1185">Reference proteome</keyword>
<sequence>MLRQAGVRRNDWFLASMQSLYITAAGPVVDQGTPLVTGTVDVAPFDQDAVIRALRADQGGESTFTEFCEAIWAAGTTSPTSSRIRP</sequence>
<evidence type="ECO:0000313" key="1">
    <source>
        <dbReference type="EMBL" id="MFB6396262.1"/>
    </source>
</evidence>
<evidence type="ECO:0000313" key="2">
    <source>
        <dbReference type="Proteomes" id="UP001582793"/>
    </source>
</evidence>
<comment type="caution">
    <text evidence="1">The sequence shown here is derived from an EMBL/GenBank/DDBJ whole genome shotgun (WGS) entry which is preliminary data.</text>
</comment>
<proteinExistence type="predicted"/>
<dbReference type="InterPro" id="IPR036696">
    <property type="entry name" value="YdfO-like_sf"/>
</dbReference>
<protein>
    <submittedName>
        <fullName evidence="1">Uncharacterized protein</fullName>
    </submittedName>
</protein>
<dbReference type="RefSeq" id="WP_375735766.1">
    <property type="nucleotide sequence ID" value="NZ_JBCGDC010000085.1"/>
</dbReference>
<dbReference type="EMBL" id="JBCGDC010000085">
    <property type="protein sequence ID" value="MFB6396262.1"/>
    <property type="molecule type" value="Genomic_DNA"/>
</dbReference>
<accession>A0ABV5CW85</accession>